<dbReference type="Gene3D" id="3.30.160.60">
    <property type="entry name" value="Classic Zinc Finger"/>
    <property type="match status" value="1"/>
</dbReference>
<dbReference type="CTD" id="559351"/>
<accession>A0A3B1JJ27</accession>
<feature type="domain" description="RING-type" evidence="6">
    <location>
        <begin position="23"/>
        <end position="63"/>
    </location>
</feature>
<dbReference type="Pfam" id="PF00643">
    <property type="entry name" value="zf-B_box"/>
    <property type="match status" value="1"/>
</dbReference>
<dbReference type="PRINTS" id="PR01407">
    <property type="entry name" value="BUTYPHLNCDUF"/>
</dbReference>
<dbReference type="Pfam" id="PF13765">
    <property type="entry name" value="PRY"/>
    <property type="match status" value="1"/>
</dbReference>
<dbReference type="SMART" id="SM00336">
    <property type="entry name" value="BBOX"/>
    <property type="match status" value="1"/>
</dbReference>
<dbReference type="InterPro" id="IPR006574">
    <property type="entry name" value="PRY"/>
</dbReference>
<dbReference type="CDD" id="cd19756">
    <property type="entry name" value="Bbox2"/>
    <property type="match status" value="1"/>
</dbReference>
<dbReference type="InterPro" id="IPR001841">
    <property type="entry name" value="Znf_RING"/>
</dbReference>
<dbReference type="Pfam" id="PF13445">
    <property type="entry name" value="zf-RING_UBOX"/>
    <property type="match status" value="1"/>
</dbReference>
<keyword evidence="2 4" id="KW-0863">Zinc-finger</keyword>
<dbReference type="SMART" id="SM00589">
    <property type="entry name" value="PRY"/>
    <property type="match status" value="1"/>
</dbReference>
<name>A0A3B1JJ27_ASTMX</name>
<keyword evidence="3" id="KW-0862">Zinc</keyword>
<evidence type="ECO:0000256" key="1">
    <source>
        <dbReference type="ARBA" id="ARBA00022723"/>
    </source>
</evidence>
<dbReference type="InterPro" id="IPR050143">
    <property type="entry name" value="TRIM/RBCC"/>
</dbReference>
<dbReference type="InterPro" id="IPR003877">
    <property type="entry name" value="SPRY_dom"/>
</dbReference>
<dbReference type="Gene3D" id="3.30.40.10">
    <property type="entry name" value="Zinc/RING finger domain, C3HC4 (zinc finger)"/>
    <property type="match status" value="1"/>
</dbReference>
<dbReference type="SUPFAM" id="SSF49899">
    <property type="entry name" value="Concanavalin A-like lectins/glucanases"/>
    <property type="match status" value="1"/>
</dbReference>
<dbReference type="FunFam" id="2.60.120.920:FF:000004">
    <property type="entry name" value="Butyrophilin subfamily 1 member A1"/>
    <property type="match status" value="1"/>
</dbReference>
<dbReference type="AlphaFoldDB" id="A0A3B1JJ27"/>
<keyword evidence="5" id="KW-0175">Coiled coil</keyword>
<dbReference type="SUPFAM" id="SSF57850">
    <property type="entry name" value="RING/U-box"/>
    <property type="match status" value="1"/>
</dbReference>
<dbReference type="KEGG" id="amex:103024588"/>
<dbReference type="Ensembl" id="ENSAMXT00000045618.1">
    <property type="protein sequence ID" value="ENSAMXP00000041701.1"/>
    <property type="gene ID" value="ENSAMXG00000033722.1"/>
</dbReference>
<dbReference type="InParanoid" id="A0A3B1JJ27"/>
<dbReference type="Gene3D" id="2.60.120.920">
    <property type="match status" value="1"/>
</dbReference>
<dbReference type="InterPro" id="IPR017907">
    <property type="entry name" value="Znf_RING_CS"/>
</dbReference>
<dbReference type="SMART" id="SM00449">
    <property type="entry name" value="SPRY"/>
    <property type="match status" value="1"/>
</dbReference>
<evidence type="ECO:0000313" key="10">
    <source>
        <dbReference type="Proteomes" id="UP000018467"/>
    </source>
</evidence>
<dbReference type="PROSITE" id="PS50119">
    <property type="entry name" value="ZF_BBOX"/>
    <property type="match status" value="1"/>
</dbReference>
<reference evidence="9" key="3">
    <citation type="submission" date="2025-08" db="UniProtKB">
        <authorList>
            <consortium name="Ensembl"/>
        </authorList>
    </citation>
    <scope>IDENTIFICATION</scope>
</reference>
<feature type="domain" description="B box-type" evidence="7">
    <location>
        <begin position="95"/>
        <end position="134"/>
    </location>
</feature>
<evidence type="ECO:0000259" key="7">
    <source>
        <dbReference type="PROSITE" id="PS50119"/>
    </source>
</evidence>
<dbReference type="SMART" id="SM00504">
    <property type="entry name" value="Ubox"/>
    <property type="match status" value="1"/>
</dbReference>
<keyword evidence="1" id="KW-0479">Metal-binding</keyword>
<proteinExistence type="predicted"/>
<dbReference type="GO" id="GO:0016567">
    <property type="term" value="P:protein ubiquitination"/>
    <property type="evidence" value="ECO:0007669"/>
    <property type="project" value="InterPro"/>
</dbReference>
<dbReference type="InterPro" id="IPR013083">
    <property type="entry name" value="Znf_RING/FYVE/PHD"/>
</dbReference>
<dbReference type="Pfam" id="PF00622">
    <property type="entry name" value="SPRY"/>
    <property type="match status" value="1"/>
</dbReference>
<reference evidence="10" key="2">
    <citation type="journal article" date="2014" name="Nat. Commun.">
        <title>The cavefish genome reveals candidate genes for eye loss.</title>
        <authorList>
            <person name="McGaugh S.E."/>
            <person name="Gross J.B."/>
            <person name="Aken B."/>
            <person name="Blin M."/>
            <person name="Borowsky R."/>
            <person name="Chalopin D."/>
            <person name="Hinaux H."/>
            <person name="Jeffery W.R."/>
            <person name="Keene A."/>
            <person name="Ma L."/>
            <person name="Minx P."/>
            <person name="Murphy D."/>
            <person name="O'Quin K.E."/>
            <person name="Retaux S."/>
            <person name="Rohner N."/>
            <person name="Searle S.M."/>
            <person name="Stahl B.A."/>
            <person name="Tabin C."/>
            <person name="Volff J.N."/>
            <person name="Yoshizawa M."/>
            <person name="Warren W.C."/>
        </authorList>
    </citation>
    <scope>NUCLEOTIDE SEQUENCE [LARGE SCALE GENOMIC DNA]</scope>
    <source>
        <strain evidence="10">female</strain>
    </source>
</reference>
<evidence type="ECO:0000313" key="9">
    <source>
        <dbReference type="Ensembl" id="ENSAMXP00000041701.1"/>
    </source>
</evidence>
<dbReference type="RefSeq" id="XP_007236586.1">
    <property type="nucleotide sequence ID" value="XM_007236524.4"/>
</dbReference>
<sequence length="476" mass="54184">MAAAAEEEDVQERPSLLESDLTCPVCKELFRDPVLLSCSHSFCRACLESSWKHRHSKECPVCRKCCDGEQPIPNRALKNTCESFQKEKGWRVPGALDVLCGLHQRDLQLFCIKDEVPICVDCVTLHSGHDFLPLDQGVPFCKGELDMKISILTQKLDSFKRMKKRYGDTVTFIQSQSEEAEKQIKQEFERLHQVLRDEEASRIKALKKEEDEKKQVVKEKIDSIAREINSLSELIQSVKREMGAEDLTFLQNFQTLKRRAQWTNEDPSKIQKALINMAVHVGALGYKVWYSMQSHVKCLPVIMDPNTVSPWLSMSPDYASVRDSPERQSFPDNPERFDPCVFVLGSEGFTSGRHRWEVQVGDNPKWIVGVCKESVARKRKFTVTTSGGVWSIGLSKGVYNALTTPRTVLTVERRPETIRVKLNMDKGEVSFWDAGNGRHLVTYTDKFPSKLFPLFGPGLHSTPMAILPSRLTIHKQ</sequence>
<evidence type="ECO:0000256" key="5">
    <source>
        <dbReference type="SAM" id="Coils"/>
    </source>
</evidence>
<dbReference type="OrthoDB" id="6105938at2759"/>
<reference evidence="10" key="1">
    <citation type="submission" date="2013-03" db="EMBL/GenBank/DDBJ databases">
        <authorList>
            <person name="Jeffery W."/>
            <person name="Warren W."/>
            <person name="Wilson R.K."/>
        </authorList>
    </citation>
    <scope>NUCLEOTIDE SEQUENCE</scope>
    <source>
        <strain evidence="10">female</strain>
    </source>
</reference>
<feature type="coiled-coil region" evidence="5">
    <location>
        <begin position="177"/>
        <end position="241"/>
    </location>
</feature>
<feature type="domain" description="B30.2/SPRY" evidence="8">
    <location>
        <begin position="281"/>
        <end position="473"/>
    </location>
</feature>
<dbReference type="GO" id="GO:0004842">
    <property type="term" value="F:ubiquitin-protein transferase activity"/>
    <property type="evidence" value="ECO:0007669"/>
    <property type="project" value="InterPro"/>
</dbReference>
<dbReference type="GeneTree" id="ENSGT01030000234583"/>
<organism evidence="9 10">
    <name type="scientific">Astyanax mexicanus</name>
    <name type="common">Blind cave fish</name>
    <name type="synonym">Astyanax fasciatus mexicanus</name>
    <dbReference type="NCBI Taxonomy" id="7994"/>
    <lineage>
        <taxon>Eukaryota</taxon>
        <taxon>Metazoa</taxon>
        <taxon>Chordata</taxon>
        <taxon>Craniata</taxon>
        <taxon>Vertebrata</taxon>
        <taxon>Euteleostomi</taxon>
        <taxon>Actinopterygii</taxon>
        <taxon>Neopterygii</taxon>
        <taxon>Teleostei</taxon>
        <taxon>Ostariophysi</taxon>
        <taxon>Characiformes</taxon>
        <taxon>Characoidei</taxon>
        <taxon>Acestrorhamphidae</taxon>
        <taxon>Acestrorhamphinae</taxon>
        <taxon>Astyanax</taxon>
    </lineage>
</organism>
<dbReference type="PROSITE" id="PS00518">
    <property type="entry name" value="ZF_RING_1"/>
    <property type="match status" value="1"/>
</dbReference>
<dbReference type="InterPro" id="IPR003613">
    <property type="entry name" value="Ubox_domain"/>
</dbReference>
<evidence type="ECO:0000259" key="6">
    <source>
        <dbReference type="PROSITE" id="PS50089"/>
    </source>
</evidence>
<dbReference type="PANTHER" id="PTHR24103">
    <property type="entry name" value="E3 UBIQUITIN-PROTEIN LIGASE TRIM"/>
    <property type="match status" value="1"/>
</dbReference>
<dbReference type="Proteomes" id="UP000018467">
    <property type="component" value="Unassembled WGS sequence"/>
</dbReference>
<dbReference type="SUPFAM" id="SSF57845">
    <property type="entry name" value="B-box zinc-binding domain"/>
    <property type="match status" value="1"/>
</dbReference>
<reference evidence="9" key="4">
    <citation type="submission" date="2025-09" db="UniProtKB">
        <authorList>
            <consortium name="Ensembl"/>
        </authorList>
    </citation>
    <scope>IDENTIFICATION</scope>
</reference>
<dbReference type="GO" id="GO:0008270">
    <property type="term" value="F:zinc ion binding"/>
    <property type="evidence" value="ECO:0007669"/>
    <property type="project" value="UniProtKB-KW"/>
</dbReference>
<dbReference type="PROSITE" id="PS50089">
    <property type="entry name" value="ZF_RING_2"/>
    <property type="match status" value="1"/>
</dbReference>
<dbReference type="SMART" id="SM00184">
    <property type="entry name" value="RING"/>
    <property type="match status" value="1"/>
</dbReference>
<dbReference type="InterPro" id="IPR043136">
    <property type="entry name" value="B30.2/SPRY_sf"/>
</dbReference>
<evidence type="ECO:0000256" key="4">
    <source>
        <dbReference type="PROSITE-ProRule" id="PRU00024"/>
    </source>
</evidence>
<dbReference type="InterPro" id="IPR013320">
    <property type="entry name" value="ConA-like_dom_sf"/>
</dbReference>
<dbReference type="InterPro" id="IPR000315">
    <property type="entry name" value="Znf_B-box"/>
</dbReference>
<dbReference type="InterPro" id="IPR001870">
    <property type="entry name" value="B30.2/SPRY"/>
</dbReference>
<dbReference type="CDD" id="cd12893">
    <property type="entry name" value="SPRY_PRY_TRIM35"/>
    <property type="match status" value="1"/>
</dbReference>
<dbReference type="Bgee" id="ENSAMXG00000033722">
    <property type="expression patterns" value="Expressed in pharyngeal gill and 14 other cell types or tissues"/>
</dbReference>
<dbReference type="InterPro" id="IPR003879">
    <property type="entry name" value="Butyrophylin_SPRY"/>
</dbReference>
<evidence type="ECO:0000256" key="2">
    <source>
        <dbReference type="ARBA" id="ARBA00022771"/>
    </source>
</evidence>
<protein>
    <submittedName>
        <fullName evidence="9">Tripartite motif containing 35-28</fullName>
    </submittedName>
</protein>
<evidence type="ECO:0000259" key="8">
    <source>
        <dbReference type="PROSITE" id="PS50188"/>
    </source>
</evidence>
<dbReference type="STRING" id="7994.ENSAMXP00000041701"/>
<dbReference type="GeneID" id="103024588"/>
<dbReference type="PROSITE" id="PS50188">
    <property type="entry name" value="B302_SPRY"/>
    <property type="match status" value="1"/>
</dbReference>
<dbReference type="InterPro" id="IPR027370">
    <property type="entry name" value="Znf-RING_euk"/>
</dbReference>
<evidence type="ECO:0000256" key="3">
    <source>
        <dbReference type="ARBA" id="ARBA00022833"/>
    </source>
</evidence>
<dbReference type="OMA" id="KWIVGVC"/>
<keyword evidence="10" id="KW-1185">Reference proteome</keyword>